<dbReference type="SUPFAM" id="SSF53795">
    <property type="entry name" value="PEP carboxykinase-like"/>
    <property type="match status" value="1"/>
</dbReference>
<evidence type="ECO:0000259" key="1">
    <source>
        <dbReference type="Pfam" id="PF07475"/>
    </source>
</evidence>
<evidence type="ECO:0000313" key="3">
    <source>
        <dbReference type="Proteomes" id="UP001595445"/>
    </source>
</evidence>
<name>A0ABV7DRZ7_9RHOB</name>
<dbReference type="InterPro" id="IPR011104">
    <property type="entry name" value="Hpr_kin/Pase_C"/>
</dbReference>
<comment type="caution">
    <text evidence="2">The sequence shown here is derived from an EMBL/GenBank/DDBJ whole genome shotgun (WGS) entry which is preliminary data.</text>
</comment>
<gene>
    <name evidence="2" type="ORF">ACFOD6_03570</name>
</gene>
<dbReference type="CDD" id="cd01918">
    <property type="entry name" value="HprK_C"/>
    <property type="match status" value="1"/>
</dbReference>
<dbReference type="GO" id="GO:0016301">
    <property type="term" value="F:kinase activity"/>
    <property type="evidence" value="ECO:0007669"/>
    <property type="project" value="UniProtKB-KW"/>
</dbReference>
<keyword evidence="2" id="KW-0808">Transferase</keyword>
<sequence>MSEVLHASCVALDGRGLLILGPSGSGKSALALRLMALGARLVADDRTEVAVEAGRLVARCPAPLKGLIEARGVGLLRAPPLDEAGIVLVADLGQVEEHRLPPRRSITILGCEAELVLQVPNDHFTAALMLYLQQGRQA</sequence>
<dbReference type="Gene3D" id="3.40.50.300">
    <property type="entry name" value="P-loop containing nucleotide triphosphate hydrolases"/>
    <property type="match status" value="1"/>
</dbReference>
<protein>
    <submittedName>
        <fullName evidence="2">HPr kinase/phosphorylase</fullName>
    </submittedName>
</protein>
<dbReference type="EMBL" id="JBHRSM010000007">
    <property type="protein sequence ID" value="MFC3085121.1"/>
    <property type="molecule type" value="Genomic_DNA"/>
</dbReference>
<organism evidence="2 3">
    <name type="scientific">Tabrizicola soli</name>
    <dbReference type="NCBI Taxonomy" id="2185115"/>
    <lineage>
        <taxon>Bacteria</taxon>
        <taxon>Pseudomonadati</taxon>
        <taxon>Pseudomonadota</taxon>
        <taxon>Alphaproteobacteria</taxon>
        <taxon>Rhodobacterales</taxon>
        <taxon>Paracoccaceae</taxon>
        <taxon>Tabrizicola</taxon>
    </lineage>
</organism>
<accession>A0ABV7DRZ7</accession>
<keyword evidence="3" id="KW-1185">Reference proteome</keyword>
<keyword evidence="2" id="KW-0418">Kinase</keyword>
<dbReference type="InterPro" id="IPR027417">
    <property type="entry name" value="P-loop_NTPase"/>
</dbReference>
<proteinExistence type="predicted"/>
<evidence type="ECO:0000313" key="2">
    <source>
        <dbReference type="EMBL" id="MFC3085121.1"/>
    </source>
</evidence>
<dbReference type="RefSeq" id="WP_197647269.1">
    <property type="nucleotide sequence ID" value="NZ_JAEACP010000025.1"/>
</dbReference>
<dbReference type="Pfam" id="PF07475">
    <property type="entry name" value="Hpr_kinase_C"/>
    <property type="match status" value="1"/>
</dbReference>
<feature type="domain" description="HPr kinase/phosphorylase C-terminal" evidence="1">
    <location>
        <begin position="3"/>
        <end position="77"/>
    </location>
</feature>
<reference evidence="3" key="1">
    <citation type="journal article" date="2019" name="Int. J. Syst. Evol. Microbiol.">
        <title>The Global Catalogue of Microorganisms (GCM) 10K type strain sequencing project: providing services to taxonomists for standard genome sequencing and annotation.</title>
        <authorList>
            <consortium name="The Broad Institute Genomics Platform"/>
            <consortium name="The Broad Institute Genome Sequencing Center for Infectious Disease"/>
            <person name="Wu L."/>
            <person name="Ma J."/>
        </authorList>
    </citation>
    <scope>NUCLEOTIDE SEQUENCE [LARGE SCALE GENOMIC DNA]</scope>
    <source>
        <strain evidence="3">KCTC 62102</strain>
    </source>
</reference>
<dbReference type="Proteomes" id="UP001595445">
    <property type="component" value="Unassembled WGS sequence"/>
</dbReference>